<dbReference type="PANTHER" id="PTHR33392:SF6">
    <property type="entry name" value="POLYISOPRENYL-TEICHOIC ACID--PEPTIDOGLYCAN TEICHOIC ACID TRANSFERASE TAGU"/>
    <property type="match status" value="1"/>
</dbReference>
<protein>
    <recommendedName>
        <fullName evidence="2">Cell envelope-related transcriptional attenuator domain-containing protein</fullName>
    </recommendedName>
</protein>
<dbReference type="Gene3D" id="3.40.630.190">
    <property type="entry name" value="LCP protein"/>
    <property type="match status" value="2"/>
</dbReference>
<feature type="domain" description="Cell envelope-related transcriptional attenuator" evidence="2">
    <location>
        <begin position="84"/>
        <end position="161"/>
    </location>
</feature>
<evidence type="ECO:0000313" key="3">
    <source>
        <dbReference type="EMBL" id="OGG06985.1"/>
    </source>
</evidence>
<accession>A0A1F5Z3P5</accession>
<dbReference type="AlphaFoldDB" id="A0A1F5Z3P5"/>
<evidence type="ECO:0000256" key="1">
    <source>
        <dbReference type="ARBA" id="ARBA00006068"/>
    </source>
</evidence>
<sequence>MKIFRFATVFSVIFLNGFFLLSTFLPKINARQSISAFPLSDNKNQSAVKYQLIKPIRDEEIRAETNLNLLLLGLDSRKNESNPRCDAIHIFSYSPSTDYLTITSIPRGTRVEINNVSTQSAYLANSCHIKGIEATIEEIEKISGLNIDAYVTVGFSQVLGILRQMKLPTTPTLQYLRNRKYGIGDYQRSHNQAIFLKDMLIEHNQILADMPDRLKKWLYSIIKTNLSYQTADQIFSELYKKNVLSNPDKIILITKPEKSKYTKELHYDQNPENESDWQDDSEFIEYQNDLENYLKRVIAGAIADLTGNRKLNALKKVETIYRQKLWMQIEDEETRDNLHFDLFRIYFQSADDPNFIKALKDDYIEEMDLFDKTKFIKQAEGLKTDQI</sequence>
<reference evidence="3 4" key="1">
    <citation type="journal article" date="2016" name="Nat. Commun.">
        <title>Thousands of microbial genomes shed light on interconnected biogeochemical processes in an aquifer system.</title>
        <authorList>
            <person name="Anantharaman K."/>
            <person name="Brown C.T."/>
            <person name="Hug L.A."/>
            <person name="Sharon I."/>
            <person name="Castelle C.J."/>
            <person name="Probst A.J."/>
            <person name="Thomas B.C."/>
            <person name="Singh A."/>
            <person name="Wilkins M.J."/>
            <person name="Karaoz U."/>
            <person name="Brodie E.L."/>
            <person name="Williams K.H."/>
            <person name="Hubbard S.S."/>
            <person name="Banfield J.F."/>
        </authorList>
    </citation>
    <scope>NUCLEOTIDE SEQUENCE [LARGE SCALE GENOMIC DNA]</scope>
</reference>
<proteinExistence type="inferred from homology"/>
<name>A0A1F5Z3P5_9BACT</name>
<organism evidence="3 4">
    <name type="scientific">Candidatus Gottesmanbacteria bacterium RIFCSPHIGHO2_01_FULL_40_15</name>
    <dbReference type="NCBI Taxonomy" id="1798376"/>
    <lineage>
        <taxon>Bacteria</taxon>
        <taxon>Candidatus Gottesmaniibacteriota</taxon>
    </lineage>
</organism>
<dbReference type="Proteomes" id="UP000177354">
    <property type="component" value="Unassembled WGS sequence"/>
</dbReference>
<gene>
    <name evidence="3" type="ORF">A2777_03895</name>
</gene>
<dbReference type="InterPro" id="IPR004474">
    <property type="entry name" value="LytR_CpsA_psr"/>
</dbReference>
<dbReference type="EMBL" id="MFJF01000012">
    <property type="protein sequence ID" value="OGG06985.1"/>
    <property type="molecule type" value="Genomic_DNA"/>
</dbReference>
<evidence type="ECO:0000259" key="2">
    <source>
        <dbReference type="Pfam" id="PF03816"/>
    </source>
</evidence>
<comment type="caution">
    <text evidence="3">The sequence shown here is derived from an EMBL/GenBank/DDBJ whole genome shotgun (WGS) entry which is preliminary data.</text>
</comment>
<comment type="similarity">
    <text evidence="1">Belongs to the LytR/CpsA/Psr (LCP) family.</text>
</comment>
<dbReference type="InterPro" id="IPR050922">
    <property type="entry name" value="LytR/CpsA/Psr_CW_biosynth"/>
</dbReference>
<dbReference type="PANTHER" id="PTHR33392">
    <property type="entry name" value="POLYISOPRENYL-TEICHOIC ACID--PEPTIDOGLYCAN TEICHOIC ACID TRANSFERASE TAGU"/>
    <property type="match status" value="1"/>
</dbReference>
<evidence type="ECO:0000313" key="4">
    <source>
        <dbReference type="Proteomes" id="UP000177354"/>
    </source>
</evidence>
<dbReference type="Pfam" id="PF03816">
    <property type="entry name" value="LytR_cpsA_psr"/>
    <property type="match status" value="1"/>
</dbReference>